<gene>
    <name evidence="3" type="ORF">CHLRE_02g142200v5</name>
</gene>
<dbReference type="RefSeq" id="XP_001694851.2">
    <property type="nucleotide sequence ID" value="XM_001694799.2"/>
</dbReference>
<evidence type="ECO:0000313" key="3">
    <source>
        <dbReference type="EMBL" id="PNW87542.1"/>
    </source>
</evidence>
<dbReference type="InterPro" id="IPR036282">
    <property type="entry name" value="Glutathione-S-Trfase_C_sf"/>
</dbReference>
<dbReference type="PaxDb" id="3055-EDP02003"/>
<dbReference type="AlphaFoldDB" id="A0A2K3E438"/>
<dbReference type="KEGG" id="cre:CHLRE_02g142200v5"/>
<reference evidence="3 4" key="1">
    <citation type="journal article" date="2007" name="Science">
        <title>The Chlamydomonas genome reveals the evolution of key animal and plant functions.</title>
        <authorList>
            <person name="Merchant S.S."/>
            <person name="Prochnik S.E."/>
            <person name="Vallon O."/>
            <person name="Harris E.H."/>
            <person name="Karpowicz S.J."/>
            <person name="Witman G.B."/>
            <person name="Terry A."/>
            <person name="Salamov A."/>
            <person name="Fritz-Laylin L.K."/>
            <person name="Marechal-Drouard L."/>
            <person name="Marshall W.F."/>
            <person name="Qu L.H."/>
            <person name="Nelson D.R."/>
            <person name="Sanderfoot A.A."/>
            <person name="Spalding M.H."/>
            <person name="Kapitonov V.V."/>
            <person name="Ren Q."/>
            <person name="Ferris P."/>
            <person name="Lindquist E."/>
            <person name="Shapiro H."/>
            <person name="Lucas S.M."/>
            <person name="Grimwood J."/>
            <person name="Schmutz J."/>
            <person name="Cardol P."/>
            <person name="Cerutti H."/>
            <person name="Chanfreau G."/>
            <person name="Chen C.L."/>
            <person name="Cognat V."/>
            <person name="Croft M.T."/>
            <person name="Dent R."/>
            <person name="Dutcher S."/>
            <person name="Fernandez E."/>
            <person name="Fukuzawa H."/>
            <person name="Gonzalez-Ballester D."/>
            <person name="Gonzalez-Halphen D."/>
            <person name="Hallmann A."/>
            <person name="Hanikenne M."/>
            <person name="Hippler M."/>
            <person name="Inwood W."/>
            <person name="Jabbari K."/>
            <person name="Kalanon M."/>
            <person name="Kuras R."/>
            <person name="Lefebvre P.A."/>
            <person name="Lemaire S.D."/>
            <person name="Lobanov A.V."/>
            <person name="Lohr M."/>
            <person name="Manuell A."/>
            <person name="Meier I."/>
            <person name="Mets L."/>
            <person name="Mittag M."/>
            <person name="Mittelmeier T."/>
            <person name="Moroney J.V."/>
            <person name="Moseley J."/>
            <person name="Napoli C."/>
            <person name="Nedelcu A.M."/>
            <person name="Niyogi K."/>
            <person name="Novoselov S.V."/>
            <person name="Paulsen I.T."/>
            <person name="Pazour G."/>
            <person name="Purton S."/>
            <person name="Ral J.P."/>
            <person name="Riano-Pachon D.M."/>
            <person name="Riekhof W."/>
            <person name="Rymarquis L."/>
            <person name="Schroda M."/>
            <person name="Stern D."/>
            <person name="Umen J."/>
            <person name="Willows R."/>
            <person name="Wilson N."/>
            <person name="Zimmer S.L."/>
            <person name="Allmer J."/>
            <person name="Balk J."/>
            <person name="Bisova K."/>
            <person name="Chen C.J."/>
            <person name="Elias M."/>
            <person name="Gendler K."/>
            <person name="Hauser C."/>
            <person name="Lamb M.R."/>
            <person name="Ledford H."/>
            <person name="Long J.C."/>
            <person name="Minagawa J."/>
            <person name="Page M.D."/>
            <person name="Pan J."/>
            <person name="Pootakham W."/>
            <person name="Roje S."/>
            <person name="Rose A."/>
            <person name="Stahlberg E."/>
            <person name="Terauchi A.M."/>
            <person name="Yang P."/>
            <person name="Ball S."/>
            <person name="Bowler C."/>
            <person name="Dieckmann C.L."/>
            <person name="Gladyshev V.N."/>
            <person name="Green P."/>
            <person name="Jorgensen R."/>
            <person name="Mayfield S."/>
            <person name="Mueller-Roeber B."/>
            <person name="Rajamani S."/>
            <person name="Sayre R.T."/>
            <person name="Brokstein P."/>
            <person name="Dubchak I."/>
            <person name="Goodstein D."/>
            <person name="Hornick L."/>
            <person name="Huang Y.W."/>
            <person name="Jhaveri J."/>
            <person name="Luo Y."/>
            <person name="Martinez D."/>
            <person name="Ngau W.C."/>
            <person name="Otillar B."/>
            <person name="Poliakov A."/>
            <person name="Porter A."/>
            <person name="Szajkowski L."/>
            <person name="Werner G."/>
            <person name="Zhou K."/>
            <person name="Grigoriev I.V."/>
            <person name="Rokhsar D.S."/>
            <person name="Grossman A.R."/>
        </authorList>
    </citation>
    <scope>NUCLEOTIDE SEQUENCE [LARGE SCALE GENOMIC DNA]</scope>
    <source>
        <strain evidence="4">CC-503</strain>
    </source>
</reference>
<protein>
    <recommendedName>
        <fullName evidence="5">Glutathione S-transferase</fullName>
    </recommendedName>
</protein>
<dbReference type="Gene3D" id="1.20.1050.10">
    <property type="match status" value="1"/>
</dbReference>
<dbReference type="SFLD" id="SFLDS00019">
    <property type="entry name" value="Glutathione_Transferase_(cytos"/>
    <property type="match status" value="1"/>
</dbReference>
<dbReference type="OrthoDB" id="414243at2759"/>
<organism evidence="3 4">
    <name type="scientific">Chlamydomonas reinhardtii</name>
    <name type="common">Chlamydomonas smithii</name>
    <dbReference type="NCBI Taxonomy" id="3055"/>
    <lineage>
        <taxon>Eukaryota</taxon>
        <taxon>Viridiplantae</taxon>
        <taxon>Chlorophyta</taxon>
        <taxon>core chlorophytes</taxon>
        <taxon>Chlorophyceae</taxon>
        <taxon>CS clade</taxon>
        <taxon>Chlamydomonadales</taxon>
        <taxon>Chlamydomonadaceae</taxon>
        <taxon>Chlamydomonas</taxon>
    </lineage>
</organism>
<dbReference type="GO" id="GO:0004364">
    <property type="term" value="F:glutathione transferase activity"/>
    <property type="evidence" value="ECO:0000318"/>
    <property type="project" value="GO_Central"/>
</dbReference>
<dbReference type="InParanoid" id="A0A2K3E438"/>
<dbReference type="EMBL" id="CM008963">
    <property type="protein sequence ID" value="PNW87542.1"/>
    <property type="molecule type" value="Genomic_DNA"/>
</dbReference>
<dbReference type="InterPro" id="IPR004045">
    <property type="entry name" value="Glutathione_S-Trfase_N"/>
</dbReference>
<dbReference type="SUPFAM" id="SSF47616">
    <property type="entry name" value="GST C-terminal domain-like"/>
    <property type="match status" value="1"/>
</dbReference>
<dbReference type="InterPro" id="IPR004046">
    <property type="entry name" value="GST_C"/>
</dbReference>
<dbReference type="PROSITE" id="PS50405">
    <property type="entry name" value="GST_CTER"/>
    <property type="match status" value="1"/>
</dbReference>
<evidence type="ECO:0008006" key="5">
    <source>
        <dbReference type="Google" id="ProtNLM"/>
    </source>
</evidence>
<dbReference type="OMA" id="LWVHQLQ"/>
<dbReference type="SUPFAM" id="SSF52833">
    <property type="entry name" value="Thioredoxin-like"/>
    <property type="match status" value="1"/>
</dbReference>
<sequence length="236" mass="26471">MSAQSPAEQPWELWYWPGMKGRGEYVRLVFEEAGVPYKDMGQSAGLAGIVEWVWKGGNTGFPVRAPPAVRRGDFTLSGTPVLMAYLGRQFGLMPTDPEEAAHVEQLLAVVTDGVGEGRLAFHPKDFYASHKTQVEESAPYIEQYGKQRLPKYMSYWEEVLTKNPHQSGFLVGKDISVADLAVYQYMAAAQQHYRRWYDDVEAPAAKAHQARIAARPRLAAYLASPRCPPWDSDSMM</sequence>
<evidence type="ECO:0000259" key="2">
    <source>
        <dbReference type="PROSITE" id="PS50405"/>
    </source>
</evidence>
<dbReference type="CDD" id="cd03192">
    <property type="entry name" value="GST_C_Sigma_like"/>
    <property type="match status" value="1"/>
</dbReference>
<dbReference type="ExpressionAtlas" id="A0A2K3E438">
    <property type="expression patterns" value="baseline"/>
</dbReference>
<evidence type="ECO:0000259" key="1">
    <source>
        <dbReference type="PROSITE" id="PS50404"/>
    </source>
</evidence>
<keyword evidence="4" id="KW-1185">Reference proteome</keyword>
<dbReference type="PROSITE" id="PS50404">
    <property type="entry name" value="GST_NTER"/>
    <property type="match status" value="1"/>
</dbReference>
<dbReference type="InterPro" id="IPR040079">
    <property type="entry name" value="Glutathione_S-Trfase"/>
</dbReference>
<accession>A0A2K3E438</accession>
<dbReference type="GeneID" id="5720446"/>
<dbReference type="Pfam" id="PF14497">
    <property type="entry name" value="GST_C_3"/>
    <property type="match status" value="1"/>
</dbReference>
<dbReference type="Proteomes" id="UP000006906">
    <property type="component" value="Chromosome 2"/>
</dbReference>
<dbReference type="Gramene" id="PNW87542">
    <property type="protein sequence ID" value="PNW87542"/>
    <property type="gene ID" value="CHLRE_02g142200v5"/>
</dbReference>
<dbReference type="InterPro" id="IPR010987">
    <property type="entry name" value="Glutathione-S-Trfase_C-like"/>
</dbReference>
<feature type="domain" description="GST C-terminal" evidence="2">
    <location>
        <begin position="96"/>
        <end position="229"/>
    </location>
</feature>
<dbReference type="GO" id="GO:0006749">
    <property type="term" value="P:glutathione metabolic process"/>
    <property type="evidence" value="ECO:0000318"/>
    <property type="project" value="GO_Central"/>
</dbReference>
<name>A0A2K3E438_CHLRE</name>
<dbReference type="InterPro" id="IPR036249">
    <property type="entry name" value="Thioredoxin-like_sf"/>
</dbReference>
<dbReference type="PANTHER" id="PTHR11571">
    <property type="entry name" value="GLUTATHIONE S-TRANSFERASE"/>
    <property type="match status" value="1"/>
</dbReference>
<evidence type="ECO:0000313" key="4">
    <source>
        <dbReference type="Proteomes" id="UP000006906"/>
    </source>
</evidence>
<dbReference type="PANTHER" id="PTHR11571:SF263">
    <property type="entry name" value="GLUTATHIONE S-TRANSFERASE"/>
    <property type="match status" value="1"/>
</dbReference>
<dbReference type="InterPro" id="IPR050213">
    <property type="entry name" value="GST_superfamily"/>
</dbReference>
<feature type="domain" description="GST N-terminal" evidence="1">
    <location>
        <begin position="10"/>
        <end position="94"/>
    </location>
</feature>
<dbReference type="FunFam" id="3.40.30.10:FF:000630">
    <property type="entry name" value="Predicted protein"/>
    <property type="match status" value="1"/>
</dbReference>
<proteinExistence type="predicted"/>
<dbReference type="STRING" id="3055.A0A2K3E438"/>
<dbReference type="Gene3D" id="3.40.30.10">
    <property type="entry name" value="Glutaredoxin"/>
    <property type="match status" value="1"/>
</dbReference>